<evidence type="ECO:0000259" key="1">
    <source>
        <dbReference type="PROSITE" id="PS50097"/>
    </source>
</evidence>
<sequence>MSSPPAKRKRQKTEDATMKRSDKFWFTDGSVVLQAGSTQFRVHFGVLARHSAIFSDMLGLPQPSDEPNVDGCPVIQLSDDSTDLEYFLKALYDPAFLTIKAMPFPAVAALIRLGRKYEFRDFLNLAVARITSEFPTTLEEFDALPPYFTTITDYPGLGFDIVALADENNIASVLPGVYLYVVDGLLDELFGSIKKDDGTMAALSPIHLRRCAVGREKLLLKQLQPGYTLGWTLDAVTVDGCTGRSKCRKARQMFMRQCLDGSRIWAFMRIDCLKNCELCTVCHDHAMEAANGGRIKMWEELPQIFNLPPWDELTNDI</sequence>
<dbReference type="OrthoDB" id="3027208at2759"/>
<name>A0A8H6Z470_9AGAR</name>
<accession>A0A8H6Z470</accession>
<keyword evidence="3" id="KW-1185">Reference proteome</keyword>
<dbReference type="AlphaFoldDB" id="A0A8H6Z470"/>
<dbReference type="CDD" id="cd18186">
    <property type="entry name" value="BTB_POZ_ZBTB_KLHL-like"/>
    <property type="match status" value="1"/>
</dbReference>
<proteinExistence type="predicted"/>
<organism evidence="2 3">
    <name type="scientific">Mycena sanguinolenta</name>
    <dbReference type="NCBI Taxonomy" id="230812"/>
    <lineage>
        <taxon>Eukaryota</taxon>
        <taxon>Fungi</taxon>
        <taxon>Dikarya</taxon>
        <taxon>Basidiomycota</taxon>
        <taxon>Agaricomycotina</taxon>
        <taxon>Agaricomycetes</taxon>
        <taxon>Agaricomycetidae</taxon>
        <taxon>Agaricales</taxon>
        <taxon>Marasmiineae</taxon>
        <taxon>Mycenaceae</taxon>
        <taxon>Mycena</taxon>
    </lineage>
</organism>
<evidence type="ECO:0000313" key="3">
    <source>
        <dbReference type="Proteomes" id="UP000623467"/>
    </source>
</evidence>
<feature type="domain" description="BTB" evidence="1">
    <location>
        <begin position="29"/>
        <end position="93"/>
    </location>
</feature>
<dbReference type="InterPro" id="IPR000210">
    <property type="entry name" value="BTB/POZ_dom"/>
</dbReference>
<dbReference type="Proteomes" id="UP000623467">
    <property type="component" value="Unassembled WGS sequence"/>
</dbReference>
<dbReference type="PROSITE" id="PS50097">
    <property type="entry name" value="BTB"/>
    <property type="match status" value="1"/>
</dbReference>
<gene>
    <name evidence="2" type="ORF">MSAN_00671800</name>
</gene>
<comment type="caution">
    <text evidence="2">The sequence shown here is derived from an EMBL/GenBank/DDBJ whole genome shotgun (WGS) entry which is preliminary data.</text>
</comment>
<dbReference type="EMBL" id="JACAZH010000004">
    <property type="protein sequence ID" value="KAF7370402.1"/>
    <property type="molecule type" value="Genomic_DNA"/>
</dbReference>
<reference evidence="2" key="1">
    <citation type="submission" date="2020-05" db="EMBL/GenBank/DDBJ databases">
        <title>Mycena genomes resolve the evolution of fungal bioluminescence.</title>
        <authorList>
            <person name="Tsai I.J."/>
        </authorList>
    </citation>
    <scope>NUCLEOTIDE SEQUENCE</scope>
    <source>
        <strain evidence="2">160909Yilan</strain>
    </source>
</reference>
<evidence type="ECO:0000313" key="2">
    <source>
        <dbReference type="EMBL" id="KAF7370402.1"/>
    </source>
</evidence>
<dbReference type="Gene3D" id="3.30.710.10">
    <property type="entry name" value="Potassium Channel Kv1.1, Chain A"/>
    <property type="match status" value="1"/>
</dbReference>
<protein>
    <recommendedName>
        <fullName evidence="1">BTB domain-containing protein</fullName>
    </recommendedName>
</protein>
<dbReference type="InterPro" id="IPR011333">
    <property type="entry name" value="SKP1/BTB/POZ_sf"/>
</dbReference>